<feature type="chain" id="PRO_5045448596" evidence="9">
    <location>
        <begin position="24"/>
        <end position="461"/>
    </location>
</feature>
<dbReference type="PANTHER" id="PTHR30026">
    <property type="entry name" value="OUTER MEMBRANE PROTEIN TOLC"/>
    <property type="match status" value="1"/>
</dbReference>
<dbReference type="InterPro" id="IPR003423">
    <property type="entry name" value="OMP_efflux"/>
</dbReference>
<organism evidence="10 11">
    <name type="scientific">Crenobacter oryzisoli</name>
    <dbReference type="NCBI Taxonomy" id="3056844"/>
    <lineage>
        <taxon>Bacteria</taxon>
        <taxon>Pseudomonadati</taxon>
        <taxon>Pseudomonadota</taxon>
        <taxon>Betaproteobacteria</taxon>
        <taxon>Neisseriales</taxon>
        <taxon>Neisseriaceae</taxon>
        <taxon>Crenobacter</taxon>
    </lineage>
</organism>
<accession>A0ABT7XPQ7</accession>
<comment type="caution">
    <text evidence="10">The sequence shown here is derived from an EMBL/GenBank/DDBJ whole genome shotgun (WGS) entry which is preliminary data.</text>
</comment>
<evidence type="ECO:0000256" key="5">
    <source>
        <dbReference type="ARBA" id="ARBA00022692"/>
    </source>
</evidence>
<dbReference type="PANTHER" id="PTHR30026:SF20">
    <property type="entry name" value="OUTER MEMBRANE PROTEIN TOLC"/>
    <property type="match status" value="1"/>
</dbReference>
<keyword evidence="6" id="KW-0472">Membrane</keyword>
<evidence type="ECO:0000256" key="9">
    <source>
        <dbReference type="SAM" id="SignalP"/>
    </source>
</evidence>
<keyword evidence="3" id="KW-0813">Transport</keyword>
<evidence type="ECO:0000256" key="2">
    <source>
        <dbReference type="ARBA" id="ARBA00007613"/>
    </source>
</evidence>
<feature type="coiled-coil region" evidence="8">
    <location>
        <begin position="314"/>
        <end position="341"/>
    </location>
</feature>
<dbReference type="InterPro" id="IPR010130">
    <property type="entry name" value="T1SS_OMP_TolC"/>
</dbReference>
<dbReference type="SUPFAM" id="SSF56954">
    <property type="entry name" value="Outer membrane efflux proteins (OEP)"/>
    <property type="match status" value="1"/>
</dbReference>
<keyword evidence="5" id="KW-0812">Transmembrane</keyword>
<evidence type="ECO:0000256" key="6">
    <source>
        <dbReference type="ARBA" id="ARBA00023136"/>
    </source>
</evidence>
<proteinExistence type="inferred from homology"/>
<sequence length="461" mass="48901">MNPKRLTPLAALLALTLAMPASAVDLVGAWQAARDYDATFGSARKQRDAGQEQEVQGLSQLLPQVGLTGNYSNTNTMSPAGIPSYETHGYGVQLTQPLFDVGKYTGYRKGKLGTALADTQFSAAEQQLIVSVAQAYFDVLLARDTLDAVRAAKSAFATQLDQAKAAFQVGTATIVDTYEAQAGYDGAAAKEIVAVSDLEVKENAFRKLTGLDPKGIQRVNEPLVLVPPSPATLEAWQNQALASSLDVKAKEQSLELAKQDVTAKKGQHLPTVALTAGYQDNVTTAPIFVASPSSRASSVGVQLTMPLFTGGGIRSQVREAVAKEEQARDDLEATRRQVSESVRRAYLGVTNGAALVRAQEQLLISAKAKLDSTKLGKEVGVRTNIDLVQAEQAYYEAVQNLASARYAYLNARLQLAQAAGTLEPAVLIDVNRSIGQSTVAPALSDATPVRKGKATAAKQPS</sequence>
<dbReference type="Proteomes" id="UP001168540">
    <property type="component" value="Unassembled WGS sequence"/>
</dbReference>
<dbReference type="NCBIfam" id="TIGR01844">
    <property type="entry name" value="type_I_sec_TolC"/>
    <property type="match status" value="1"/>
</dbReference>
<evidence type="ECO:0000256" key="1">
    <source>
        <dbReference type="ARBA" id="ARBA00004442"/>
    </source>
</evidence>
<dbReference type="EMBL" id="JAUEDK010000022">
    <property type="protein sequence ID" value="MDN0075780.1"/>
    <property type="molecule type" value="Genomic_DNA"/>
</dbReference>
<reference evidence="10" key="1">
    <citation type="submission" date="2023-06" db="EMBL/GenBank/DDBJ databases">
        <authorList>
            <person name="Zhang S."/>
        </authorList>
    </citation>
    <scope>NUCLEOTIDE SEQUENCE</scope>
    <source>
        <strain evidence="10">SG2303</strain>
    </source>
</reference>
<keyword evidence="8" id="KW-0175">Coiled coil</keyword>
<keyword evidence="9" id="KW-0732">Signal</keyword>
<name>A0ABT7XPQ7_9NEIS</name>
<keyword evidence="4" id="KW-1134">Transmembrane beta strand</keyword>
<gene>
    <name evidence="10" type="ORF">QU481_12880</name>
</gene>
<dbReference type="Gene3D" id="1.20.1600.10">
    <property type="entry name" value="Outer membrane efflux proteins (OEP)"/>
    <property type="match status" value="1"/>
</dbReference>
<dbReference type="Pfam" id="PF02321">
    <property type="entry name" value="OEP"/>
    <property type="match status" value="2"/>
</dbReference>
<protein>
    <submittedName>
        <fullName evidence="10">TolC family outer membrane protein</fullName>
    </submittedName>
</protein>
<comment type="subcellular location">
    <subcellularLocation>
        <location evidence="1">Cell outer membrane</location>
    </subcellularLocation>
</comment>
<feature type="signal peptide" evidence="9">
    <location>
        <begin position="1"/>
        <end position="23"/>
    </location>
</feature>
<dbReference type="RefSeq" id="WP_289830422.1">
    <property type="nucleotide sequence ID" value="NZ_JAUEDK010000022.1"/>
</dbReference>
<comment type="similarity">
    <text evidence="2">Belongs to the outer membrane factor (OMF) (TC 1.B.17) family.</text>
</comment>
<evidence type="ECO:0000256" key="8">
    <source>
        <dbReference type="SAM" id="Coils"/>
    </source>
</evidence>
<evidence type="ECO:0000256" key="4">
    <source>
        <dbReference type="ARBA" id="ARBA00022452"/>
    </source>
</evidence>
<evidence type="ECO:0000313" key="10">
    <source>
        <dbReference type="EMBL" id="MDN0075780.1"/>
    </source>
</evidence>
<evidence type="ECO:0000256" key="3">
    <source>
        <dbReference type="ARBA" id="ARBA00022448"/>
    </source>
</evidence>
<keyword evidence="11" id="KW-1185">Reference proteome</keyword>
<keyword evidence="7" id="KW-0998">Cell outer membrane</keyword>
<dbReference type="InterPro" id="IPR051906">
    <property type="entry name" value="TolC-like"/>
</dbReference>
<evidence type="ECO:0000256" key="7">
    <source>
        <dbReference type="ARBA" id="ARBA00023237"/>
    </source>
</evidence>
<evidence type="ECO:0000313" key="11">
    <source>
        <dbReference type="Proteomes" id="UP001168540"/>
    </source>
</evidence>